<comment type="subcellular location">
    <subcellularLocation>
        <location evidence="1">Nucleus</location>
    </subcellularLocation>
</comment>
<evidence type="ECO:0000256" key="2">
    <source>
        <dbReference type="ARBA" id="ARBA00022491"/>
    </source>
</evidence>
<feature type="compositionally biased region" description="Basic and acidic residues" evidence="6">
    <location>
        <begin position="179"/>
        <end position="197"/>
    </location>
</feature>
<dbReference type="EMBL" id="CBTN010000006">
    <property type="protein sequence ID" value="CDH50486.1"/>
    <property type="molecule type" value="Genomic_DNA"/>
</dbReference>
<reference evidence="7" key="1">
    <citation type="submission" date="2013-08" db="EMBL/GenBank/DDBJ databases">
        <title>Gene expansion shapes genome architecture in the human pathogen Lichtheimia corymbifera: an evolutionary genomics analysis in the ancient terrestrial Mucorales (Mucoromycotina).</title>
        <authorList>
            <person name="Schwartze V.U."/>
            <person name="Winter S."/>
            <person name="Shelest E."/>
            <person name="Marcet-Houben M."/>
            <person name="Horn F."/>
            <person name="Wehner S."/>
            <person name="Hoffmann K."/>
            <person name="Riege K."/>
            <person name="Sammeth M."/>
            <person name="Nowrousian M."/>
            <person name="Valiante V."/>
            <person name="Linde J."/>
            <person name="Jacobsen I.D."/>
            <person name="Marz M."/>
            <person name="Brakhage A.A."/>
            <person name="Gabaldon T."/>
            <person name="Bocker S."/>
            <person name="Voigt K."/>
        </authorList>
    </citation>
    <scope>NUCLEOTIDE SEQUENCE [LARGE SCALE GENOMIC DNA]</scope>
    <source>
        <strain evidence="7">FSU 9682</strain>
    </source>
</reference>
<feature type="compositionally biased region" description="Acidic residues" evidence="6">
    <location>
        <begin position="168"/>
        <end position="178"/>
    </location>
</feature>
<dbReference type="GO" id="GO:0010468">
    <property type="term" value="P:regulation of gene expression"/>
    <property type="evidence" value="ECO:0007669"/>
    <property type="project" value="UniProtKB-ARBA"/>
</dbReference>
<evidence type="ECO:0000256" key="5">
    <source>
        <dbReference type="ARBA" id="ARBA00023242"/>
    </source>
</evidence>
<evidence type="ECO:0000256" key="4">
    <source>
        <dbReference type="ARBA" id="ARBA00023163"/>
    </source>
</evidence>
<feature type="compositionally biased region" description="Acidic residues" evidence="6">
    <location>
        <begin position="47"/>
        <end position="58"/>
    </location>
</feature>
<feature type="region of interest" description="Disordered" evidence="6">
    <location>
        <begin position="1"/>
        <end position="377"/>
    </location>
</feature>
<protein>
    <recommendedName>
        <fullName evidence="9">Sds3-like-domain-containing protein</fullName>
    </recommendedName>
</protein>
<feature type="compositionally biased region" description="Polar residues" evidence="6">
    <location>
        <begin position="1"/>
        <end position="11"/>
    </location>
</feature>
<keyword evidence="3" id="KW-0805">Transcription regulation</keyword>
<evidence type="ECO:0000313" key="8">
    <source>
        <dbReference type="Proteomes" id="UP000027586"/>
    </source>
</evidence>
<dbReference type="Proteomes" id="UP000027586">
    <property type="component" value="Unassembled WGS sequence"/>
</dbReference>
<gene>
    <name evidence="7" type="ORF">LCOR_02199.1</name>
</gene>
<feature type="compositionally biased region" description="Basic and acidic residues" evidence="6">
    <location>
        <begin position="351"/>
        <end position="367"/>
    </location>
</feature>
<name>A0A068RNF2_9FUNG</name>
<sequence>MEGISSVNSSDGVEDDASTRPGSSRLSLGSSPSELSDDDGNTGMNEGPDDDFALDDGEGSLTPTEKIVMDEDDNDQLPVAQPPARPSLSPSHDRQPAVATVTTGDDNAVFDDGLFEDSSDTLSNAPMDMDDRDDEDDEEEPLLSSLSLTGDNAPLSPDPEQHEHESKEEEEDDDEDDKNEQQQKGESDTTVAKEEKQQQQQQQQQQANGIVNEPQEDVHMKDEEGDSEKAQTKSTMSPVEESSAAAAATTSTTAAAEPSSSNSTPPSPTSMLPGDKNENQQQTKISDNDNDTSPTPQSPTTPSSRKRRGSQSLEDEEWQQRRSSKMMELKEQQNGSDHVPEGSQLPSSSEAEPKEEPNQEQEDKPEKDEEEDGCDQEYQQWHKEALDALTKIEVEFARLRDKMYQEKMSELNEEALMIAQGTHPELMAMMETIEKKKNQRIQTADAWRKYKRVSYQRQFEGLEYQANIDFVCGKNGLRRSILDTLNRKRWDLDTERDKLNEPLTDADRVPDANVLVHRKRGQSEETRDLHRITHSIGFPMAPKAEGLAKDTVEDDLVALGIIPATTATNQEKKSSTFNMTRDTLKSKVLDTPLGTNVSPIYAYQGHLHYHGKVFRKGDQFTVVDANAGRYSAKLLTATDTEAHIQRTDGSKTKLPFIQMSRGKYQLYAKHS</sequence>
<dbReference type="GO" id="GO:0005654">
    <property type="term" value="C:nucleoplasm"/>
    <property type="evidence" value="ECO:0007669"/>
    <property type="project" value="UniProtKB-ARBA"/>
</dbReference>
<keyword evidence="4" id="KW-0804">Transcription</keyword>
<accession>A0A068RNF2</accession>
<dbReference type="SMART" id="SM01401">
    <property type="entry name" value="Sds3"/>
    <property type="match status" value="1"/>
</dbReference>
<evidence type="ECO:0000256" key="1">
    <source>
        <dbReference type="ARBA" id="ARBA00004123"/>
    </source>
</evidence>
<dbReference type="Pfam" id="PF08598">
    <property type="entry name" value="Sds3"/>
    <property type="match status" value="1"/>
</dbReference>
<evidence type="ECO:0000256" key="3">
    <source>
        <dbReference type="ARBA" id="ARBA00023015"/>
    </source>
</evidence>
<keyword evidence="5" id="KW-0539">Nucleus</keyword>
<dbReference type="VEuPathDB" id="FungiDB:LCOR_02199.1"/>
<organism evidence="7 8">
    <name type="scientific">Lichtheimia corymbifera JMRC:FSU:9682</name>
    <dbReference type="NCBI Taxonomy" id="1263082"/>
    <lineage>
        <taxon>Eukaryota</taxon>
        <taxon>Fungi</taxon>
        <taxon>Fungi incertae sedis</taxon>
        <taxon>Mucoromycota</taxon>
        <taxon>Mucoromycotina</taxon>
        <taxon>Mucoromycetes</taxon>
        <taxon>Mucorales</taxon>
        <taxon>Lichtheimiaceae</taxon>
        <taxon>Lichtheimia</taxon>
    </lineage>
</organism>
<feature type="compositionally biased region" description="Low complexity" evidence="6">
    <location>
        <begin position="292"/>
        <end position="303"/>
    </location>
</feature>
<dbReference type="AlphaFoldDB" id="A0A068RNF2"/>
<dbReference type="InterPro" id="IPR013907">
    <property type="entry name" value="Sds3"/>
</dbReference>
<dbReference type="PANTHER" id="PTHR21964">
    <property type="entry name" value="BREAST CANCER METASTASIS-SUPPRESSOR 1"/>
    <property type="match status" value="1"/>
</dbReference>
<feature type="compositionally biased region" description="Low complexity" evidence="6">
    <location>
        <begin position="237"/>
        <end position="264"/>
    </location>
</feature>
<keyword evidence="8" id="KW-1185">Reference proteome</keyword>
<evidence type="ECO:0008006" key="9">
    <source>
        <dbReference type="Google" id="ProtNLM"/>
    </source>
</evidence>
<dbReference type="STRING" id="1263082.A0A068RNF2"/>
<comment type="caution">
    <text evidence="7">The sequence shown here is derived from an EMBL/GenBank/DDBJ whole genome shotgun (WGS) entry which is preliminary data.</text>
</comment>
<keyword evidence="2" id="KW-0678">Repressor</keyword>
<dbReference type="OrthoDB" id="20886at2759"/>
<dbReference type="Gene3D" id="1.20.5.1500">
    <property type="match status" value="1"/>
</dbReference>
<evidence type="ECO:0000313" key="7">
    <source>
        <dbReference type="EMBL" id="CDH50486.1"/>
    </source>
</evidence>
<proteinExistence type="predicted"/>
<evidence type="ECO:0000256" key="6">
    <source>
        <dbReference type="SAM" id="MobiDB-lite"/>
    </source>
</evidence>
<feature type="compositionally biased region" description="Basic and acidic residues" evidence="6">
    <location>
        <begin position="216"/>
        <end position="231"/>
    </location>
</feature>
<feature type="compositionally biased region" description="Low complexity" evidence="6">
    <location>
        <begin position="20"/>
        <end position="34"/>
    </location>
</feature>
<feature type="compositionally biased region" description="Acidic residues" evidence="6">
    <location>
        <begin position="128"/>
        <end position="141"/>
    </location>
</feature>